<sequence length="414" mass="44472">MHPLEWNSTRSHSAVPSWLSRERLILYSTAMLIVDAGFMVIWAVTTHGFAISSGALPGADFAAFWSASYAALHGQASMVFDYPTFSHIEAAVTGGVLSGKFLPWLYPPTFLLFVTPLALLPLALSYFAFMGASAYAFVVATLRVSGLEKSLLGTTAARYVVLAMPCIMLCAVYGQNALITAALAAFAVSSIKQRPVVAGICIGLLAIKPQLAILFPLVLIATRAWKVFGVAAVTALLFALASVALYGLDSLQLFAGNVHLARELVLENAVRFWLASPTVFAALRITGASLAVAELLHAAVALIAACGAYSVWRTSRDTALRAAALGTATLIVNPYVWHYELVWIGMSSACLLATGLRRGWLPGEQQVLVLAWLLPVFEFANPVMQLPQVGPLILLLMLLAILRRARTQQRSGRQ</sequence>
<feature type="transmembrane region" description="Helical" evidence="8">
    <location>
        <begin position="319"/>
        <end position="336"/>
    </location>
</feature>
<comment type="subcellular location">
    <subcellularLocation>
        <location evidence="1">Cell membrane</location>
        <topology evidence="1">Multi-pass membrane protein</topology>
    </subcellularLocation>
</comment>
<feature type="transmembrane region" description="Helical" evidence="8">
    <location>
        <begin position="295"/>
        <end position="312"/>
    </location>
</feature>
<reference evidence="9 10" key="1">
    <citation type="submission" date="2018-05" db="EMBL/GenBank/DDBJ databases">
        <title>Genomic Encyclopedia of Type Strains, Phase IV (KMG-V): Genome sequencing to study the core and pangenomes of soil and plant-associated prokaryotes.</title>
        <authorList>
            <person name="Whitman W."/>
        </authorList>
    </citation>
    <scope>NUCLEOTIDE SEQUENCE [LARGE SCALE GENOMIC DNA]</scope>
    <source>
        <strain evidence="9 10">SCZa-39</strain>
    </source>
</reference>
<feature type="transmembrane region" description="Helical" evidence="8">
    <location>
        <begin position="159"/>
        <end position="184"/>
    </location>
</feature>
<comment type="similarity">
    <text evidence="7">Belongs to the glycosyltransferase 87 family.</text>
</comment>
<proteinExistence type="inferred from homology"/>
<feature type="transmembrane region" description="Helical" evidence="8">
    <location>
        <begin position="389"/>
        <end position="405"/>
    </location>
</feature>
<feature type="transmembrane region" description="Helical" evidence="8">
    <location>
        <begin position="227"/>
        <end position="248"/>
    </location>
</feature>
<evidence type="ECO:0000256" key="3">
    <source>
        <dbReference type="ARBA" id="ARBA00022679"/>
    </source>
</evidence>
<evidence type="ECO:0000256" key="2">
    <source>
        <dbReference type="ARBA" id="ARBA00022475"/>
    </source>
</evidence>
<protein>
    <submittedName>
        <fullName evidence="9">Uncharacterized protein DUF2029</fullName>
    </submittedName>
</protein>
<keyword evidence="10" id="KW-1185">Reference proteome</keyword>
<keyword evidence="4 8" id="KW-0812">Transmembrane</keyword>
<feature type="transmembrane region" description="Helical" evidence="8">
    <location>
        <begin position="196"/>
        <end position="221"/>
    </location>
</feature>
<keyword evidence="3" id="KW-0808">Transferase</keyword>
<evidence type="ECO:0000313" key="9">
    <source>
        <dbReference type="EMBL" id="PVX70668.1"/>
    </source>
</evidence>
<evidence type="ECO:0000313" key="10">
    <source>
        <dbReference type="Proteomes" id="UP000245712"/>
    </source>
</evidence>
<evidence type="ECO:0000256" key="5">
    <source>
        <dbReference type="ARBA" id="ARBA00022989"/>
    </source>
</evidence>
<evidence type="ECO:0000256" key="8">
    <source>
        <dbReference type="SAM" id="Phobius"/>
    </source>
</evidence>
<evidence type="ECO:0000256" key="6">
    <source>
        <dbReference type="ARBA" id="ARBA00023136"/>
    </source>
</evidence>
<keyword evidence="5 8" id="KW-1133">Transmembrane helix</keyword>
<feature type="transmembrane region" description="Helical" evidence="8">
    <location>
        <begin position="110"/>
        <end position="139"/>
    </location>
</feature>
<keyword evidence="2" id="KW-1003">Cell membrane</keyword>
<evidence type="ECO:0000256" key="4">
    <source>
        <dbReference type="ARBA" id="ARBA00022692"/>
    </source>
</evidence>
<gene>
    <name evidence="9" type="ORF">C7402_13646</name>
</gene>
<evidence type="ECO:0000256" key="1">
    <source>
        <dbReference type="ARBA" id="ARBA00004651"/>
    </source>
</evidence>
<keyword evidence="6 8" id="KW-0472">Membrane</keyword>
<dbReference type="Proteomes" id="UP000245712">
    <property type="component" value="Unassembled WGS sequence"/>
</dbReference>
<dbReference type="Pfam" id="PF09594">
    <property type="entry name" value="GT87"/>
    <property type="match status" value="1"/>
</dbReference>
<name>A0ABX5KDQ8_9BURK</name>
<evidence type="ECO:0000256" key="7">
    <source>
        <dbReference type="ARBA" id="ARBA00024033"/>
    </source>
</evidence>
<accession>A0ABX5KDQ8</accession>
<comment type="caution">
    <text evidence="9">The sequence shown here is derived from an EMBL/GenBank/DDBJ whole genome shotgun (WGS) entry which is preliminary data.</text>
</comment>
<organism evidence="9 10">
    <name type="scientific">Paraburkholderia unamae</name>
    <dbReference type="NCBI Taxonomy" id="219649"/>
    <lineage>
        <taxon>Bacteria</taxon>
        <taxon>Pseudomonadati</taxon>
        <taxon>Pseudomonadota</taxon>
        <taxon>Betaproteobacteria</taxon>
        <taxon>Burkholderiales</taxon>
        <taxon>Burkholderiaceae</taxon>
        <taxon>Paraburkholderia</taxon>
    </lineage>
</organism>
<feature type="transmembrane region" description="Helical" evidence="8">
    <location>
        <begin position="24"/>
        <end position="44"/>
    </location>
</feature>
<dbReference type="InterPro" id="IPR018584">
    <property type="entry name" value="GT87"/>
</dbReference>
<dbReference type="EMBL" id="QEOB01000036">
    <property type="protein sequence ID" value="PVX70668.1"/>
    <property type="molecule type" value="Genomic_DNA"/>
</dbReference>